<sequence>MPCRRSILALLGLLLGTSLAPAAADRCNPQAAARANALLEISVADAPADLVLQATTARPVLLGSVKPRMDGNTLAEDLAVAAPDLRFGDLMDNQASLQSAEPQAAIVATSNNRRYRLQLVNGKLGVSLRPMLEPAGPMVVKRGAVMEAKDGNWTLGANARLEWVATAAQPLRVVLNDSALLPQAAPDIPAASIELASARVSPGATVPLLVRGTGPALGNANFRLCLLNGSSVVDLPTKRAGEVNDGIPLSATLPGDLRKRLSDSPGWWQTVWGEPVRLKLMAWSDGQPVLELRQEVLMTQRWVGAVFGILVLGVIYLVAGWSRGTLRPLTLFDQLVKHGKTGRLSLTSFQTLCWTLVVVFALCFSWYCSGVMLELRPDVLQLLGIVGGSHVLTRAVEAAKPASADAAAAPKGKDLVTDAETGEFDILRFQMLAFTLFSLVYVLFNVWISHGLPELPQSLYWLMGLGNIVHVGAKLPEAMGSGTPAASATLNSLEAQLGAERIRAMQAALSTPQTGVLDAATREALVRHMSANGLYPVGQVSELLLKNLGV</sequence>
<name>A0ABW7GPP1_9BURK</name>
<evidence type="ECO:0000313" key="3">
    <source>
        <dbReference type="EMBL" id="MFG6463941.1"/>
    </source>
</evidence>
<dbReference type="PROSITE" id="PS51318">
    <property type="entry name" value="TAT"/>
    <property type="match status" value="1"/>
</dbReference>
<feature type="signal peptide" evidence="2">
    <location>
        <begin position="1"/>
        <end position="22"/>
    </location>
</feature>
<reference evidence="3 4" key="1">
    <citation type="submission" date="2024-08" db="EMBL/GenBank/DDBJ databases">
        <authorList>
            <person name="Lu H."/>
        </authorList>
    </citation>
    <scope>NUCLEOTIDE SEQUENCE [LARGE SCALE GENOMIC DNA]</scope>
    <source>
        <strain evidence="3 4">DXS20W</strain>
    </source>
</reference>
<keyword evidence="4" id="KW-1185">Reference proteome</keyword>
<organism evidence="3 4">
    <name type="scientific">Pelomonas lactea</name>
    <dbReference type="NCBI Taxonomy" id="3299030"/>
    <lineage>
        <taxon>Bacteria</taxon>
        <taxon>Pseudomonadati</taxon>
        <taxon>Pseudomonadota</taxon>
        <taxon>Betaproteobacteria</taxon>
        <taxon>Burkholderiales</taxon>
        <taxon>Sphaerotilaceae</taxon>
        <taxon>Roseateles</taxon>
    </lineage>
</organism>
<dbReference type="InterPro" id="IPR006311">
    <property type="entry name" value="TAT_signal"/>
</dbReference>
<evidence type="ECO:0000313" key="4">
    <source>
        <dbReference type="Proteomes" id="UP001606302"/>
    </source>
</evidence>
<keyword evidence="1" id="KW-0812">Transmembrane</keyword>
<accession>A0ABW7GPP1</accession>
<proteinExistence type="predicted"/>
<feature type="transmembrane region" description="Helical" evidence="1">
    <location>
        <begin position="344"/>
        <end position="367"/>
    </location>
</feature>
<keyword evidence="2" id="KW-0732">Signal</keyword>
<dbReference type="RefSeq" id="WP_394513173.1">
    <property type="nucleotide sequence ID" value="NZ_JBIGHX010000008.1"/>
</dbReference>
<protein>
    <submittedName>
        <fullName evidence="3">Uncharacterized protein</fullName>
    </submittedName>
</protein>
<comment type="caution">
    <text evidence="3">The sequence shown here is derived from an EMBL/GenBank/DDBJ whole genome shotgun (WGS) entry which is preliminary data.</text>
</comment>
<evidence type="ECO:0000256" key="1">
    <source>
        <dbReference type="SAM" id="Phobius"/>
    </source>
</evidence>
<feature type="transmembrane region" description="Helical" evidence="1">
    <location>
        <begin position="302"/>
        <end position="323"/>
    </location>
</feature>
<gene>
    <name evidence="3" type="ORF">ACG04Q_20365</name>
</gene>
<evidence type="ECO:0000256" key="2">
    <source>
        <dbReference type="SAM" id="SignalP"/>
    </source>
</evidence>
<feature type="chain" id="PRO_5046441542" evidence="2">
    <location>
        <begin position="23"/>
        <end position="550"/>
    </location>
</feature>
<feature type="transmembrane region" description="Helical" evidence="1">
    <location>
        <begin position="429"/>
        <end position="448"/>
    </location>
</feature>
<dbReference type="EMBL" id="JBIGHX010000008">
    <property type="protein sequence ID" value="MFG6463941.1"/>
    <property type="molecule type" value="Genomic_DNA"/>
</dbReference>
<keyword evidence="1" id="KW-1133">Transmembrane helix</keyword>
<dbReference type="Proteomes" id="UP001606302">
    <property type="component" value="Unassembled WGS sequence"/>
</dbReference>
<keyword evidence="1" id="KW-0472">Membrane</keyword>